<comment type="caution">
    <text evidence="1">The sequence shown here is derived from an EMBL/GenBank/DDBJ whole genome shotgun (WGS) entry which is preliminary data.</text>
</comment>
<sequence>MFGAVVRDENEIGEDMKVLDEHILEYIWDETLDRIAQGTLVTYIGGSVGTYSDDYAEKRAEDFAILSVRHLIAGSGLSESQFRRRVKKLMAQGVLLQRIGPNSFVINSDVVKDAAVHAARCWRAIGVPYGMDDIGKACKTLPINALPRSVFELKTNCYRILRSKYPSYKGKGVGSITINVQKTRDY</sequence>
<gene>
    <name evidence="1" type="ORF">BV163_01265</name>
</gene>
<accession>A0A2S9S0K3</accession>
<name>A0A2S9S0K3_HAEIF</name>
<dbReference type="AlphaFoldDB" id="A0A2S9S0K3"/>
<dbReference type="RefSeq" id="WP_181145404.1">
    <property type="nucleotide sequence ID" value="NZ_CP135758.1"/>
</dbReference>
<reference evidence="1" key="1">
    <citation type="submission" date="2017-02" db="EMBL/GenBank/DDBJ databases">
        <title>Haemophilus influenzae in COPD genome sequencing project.</title>
        <authorList>
            <person name="Murphy T.F."/>
            <person name="Kong Y."/>
            <person name="Nadendla S."/>
            <person name="Tettelin H."/>
            <person name="Pettigrew M."/>
        </authorList>
    </citation>
    <scope>NUCLEOTIDE SEQUENCE [LARGE SCALE GENOMIC DNA]</scope>
    <source>
        <strain evidence="1">84P15H4</strain>
    </source>
</reference>
<evidence type="ECO:0000313" key="1">
    <source>
        <dbReference type="EMBL" id="PRK64727.1"/>
    </source>
</evidence>
<dbReference type="EMBL" id="MZHU01000048">
    <property type="protein sequence ID" value="PRK64727.1"/>
    <property type="molecule type" value="Genomic_DNA"/>
</dbReference>
<organism evidence="1">
    <name type="scientific">Haemophilus influenzae</name>
    <dbReference type="NCBI Taxonomy" id="727"/>
    <lineage>
        <taxon>Bacteria</taxon>
        <taxon>Pseudomonadati</taxon>
        <taxon>Pseudomonadota</taxon>
        <taxon>Gammaproteobacteria</taxon>
        <taxon>Pasteurellales</taxon>
        <taxon>Pasteurellaceae</taxon>
        <taxon>Haemophilus</taxon>
    </lineage>
</organism>
<protein>
    <submittedName>
        <fullName evidence="1">Uncharacterized protein</fullName>
    </submittedName>
</protein>
<proteinExistence type="predicted"/>